<keyword evidence="5" id="KW-1185">Reference proteome</keyword>
<dbReference type="Pfam" id="PF08719">
    <property type="entry name" value="NADAR"/>
    <property type="match status" value="1"/>
</dbReference>
<evidence type="ECO:0000313" key="4">
    <source>
        <dbReference type="EMBL" id="MDH6059812.1"/>
    </source>
</evidence>
<protein>
    <submittedName>
        <fullName evidence="4">NADAR domain-containing protein</fullName>
    </submittedName>
</protein>
<sequence>MTIYFYKVWQPYGCFSNFSAHGIQIKRTYWSTVEHYYQAQKFVGSVDAEIIPMIHSAATPEEAATLGRCPTRRVRPDWEMVKIEVMREAVLQKFLTHLEIQAVLLSTGDETLVENSPHDYFWGCGADQTGNNHLGKILVEVRDKIRKSRFLPVISGESRLD</sequence>
<evidence type="ECO:0000259" key="3">
    <source>
        <dbReference type="Pfam" id="PF08719"/>
    </source>
</evidence>
<evidence type="ECO:0000256" key="1">
    <source>
        <dbReference type="ARBA" id="ARBA00000022"/>
    </source>
</evidence>
<gene>
    <name evidence="4" type="ORF">NWP17_05065</name>
</gene>
<dbReference type="EMBL" id="JANQDH010000033">
    <property type="protein sequence ID" value="MDH6059812.1"/>
    <property type="molecule type" value="Genomic_DNA"/>
</dbReference>
<dbReference type="Proteomes" id="UP001159387">
    <property type="component" value="Unassembled WGS sequence"/>
</dbReference>
<organism evidence="4 5">
    <name type="scientific">Chrysosporum bergii ANA360D</name>
    <dbReference type="NCBI Taxonomy" id="617107"/>
    <lineage>
        <taxon>Bacteria</taxon>
        <taxon>Bacillati</taxon>
        <taxon>Cyanobacteriota</taxon>
        <taxon>Cyanophyceae</taxon>
        <taxon>Nostocales</taxon>
        <taxon>Nodulariaceae</taxon>
        <taxon>Chrysosporum</taxon>
    </lineage>
</organism>
<proteinExistence type="predicted"/>
<dbReference type="InterPro" id="IPR037238">
    <property type="entry name" value="YbiA-like_sf"/>
</dbReference>
<comment type="caution">
    <text evidence="4">The sequence shown here is derived from an EMBL/GenBank/DDBJ whole genome shotgun (WGS) entry which is preliminary data.</text>
</comment>
<comment type="catalytic activity">
    <reaction evidence="1">
        <text>5-amino-6-(5-phospho-D-ribosylamino)uracil + H2O = 5,6-diaminouracil + D-ribose 5-phosphate</text>
        <dbReference type="Rhea" id="RHEA:55020"/>
        <dbReference type="ChEBI" id="CHEBI:15377"/>
        <dbReference type="ChEBI" id="CHEBI:46252"/>
        <dbReference type="ChEBI" id="CHEBI:58453"/>
        <dbReference type="ChEBI" id="CHEBI:78346"/>
    </reaction>
</comment>
<dbReference type="Gene3D" id="1.10.357.40">
    <property type="entry name" value="YbiA-like"/>
    <property type="match status" value="1"/>
</dbReference>
<evidence type="ECO:0000313" key="5">
    <source>
        <dbReference type="Proteomes" id="UP001159387"/>
    </source>
</evidence>
<dbReference type="AlphaFoldDB" id="A0AA43GQK5"/>
<dbReference type="RefSeq" id="WP_280653821.1">
    <property type="nucleotide sequence ID" value="NZ_JANQDH010000033.1"/>
</dbReference>
<dbReference type="SUPFAM" id="SSF143990">
    <property type="entry name" value="YbiA-like"/>
    <property type="match status" value="1"/>
</dbReference>
<evidence type="ECO:0000256" key="2">
    <source>
        <dbReference type="ARBA" id="ARBA00000751"/>
    </source>
</evidence>
<dbReference type="CDD" id="cd15457">
    <property type="entry name" value="NADAR"/>
    <property type="match status" value="1"/>
</dbReference>
<dbReference type="NCBIfam" id="TIGR02464">
    <property type="entry name" value="ribofla_fusion"/>
    <property type="match status" value="1"/>
</dbReference>
<feature type="domain" description="NADAR" evidence="3">
    <location>
        <begin position="4"/>
        <end position="146"/>
    </location>
</feature>
<accession>A0AA43GQK5</accession>
<name>A0AA43GQK5_9CYAN</name>
<comment type="catalytic activity">
    <reaction evidence="2">
        <text>2,5-diamino-6-hydroxy-4-(5-phosphoribosylamino)-pyrimidine + H2O = 2,5,6-triamino-4-hydroxypyrimidine + D-ribose 5-phosphate</text>
        <dbReference type="Rhea" id="RHEA:23436"/>
        <dbReference type="ChEBI" id="CHEBI:15377"/>
        <dbReference type="ChEBI" id="CHEBI:58614"/>
        <dbReference type="ChEBI" id="CHEBI:78346"/>
        <dbReference type="ChEBI" id="CHEBI:137796"/>
    </reaction>
</comment>
<reference evidence="4 5" key="1">
    <citation type="journal article" date="2023" name="J. Phycol.">
        <title>Chrysosporum ovalisporum is synonymous with the true-branching cyanobacterium Umezakia natans (Nostocales/Aphanizomenonaceae).</title>
        <authorList>
            <person name="McGregor G.B."/>
            <person name="Sendall B.C."/>
            <person name="Niiyama Y."/>
            <person name="Tuji A."/>
            <person name="Willis A."/>
        </authorList>
    </citation>
    <scope>NUCLEOTIDE SEQUENCE [LARGE SCALE GENOMIC DNA]</scope>
    <source>
        <strain evidence="4 5">ANA360D</strain>
    </source>
</reference>
<dbReference type="InterPro" id="IPR012816">
    <property type="entry name" value="NADAR"/>
</dbReference>